<evidence type="ECO:0000259" key="6">
    <source>
        <dbReference type="PROSITE" id="PS50994"/>
    </source>
</evidence>
<dbReference type="InterPro" id="IPR036397">
    <property type="entry name" value="RNaseH_sf"/>
</dbReference>
<feature type="compositionally biased region" description="Basic and acidic residues" evidence="4">
    <location>
        <begin position="24"/>
        <end position="33"/>
    </location>
</feature>
<dbReference type="InterPro" id="IPR043502">
    <property type="entry name" value="DNA/RNA_pol_sf"/>
</dbReference>
<dbReference type="Gene3D" id="3.30.420.10">
    <property type="entry name" value="Ribonuclease H-like superfamily/Ribonuclease H"/>
    <property type="match status" value="1"/>
</dbReference>
<dbReference type="Pfam" id="PF13976">
    <property type="entry name" value="gag_pre-integrs"/>
    <property type="match status" value="1"/>
</dbReference>
<dbReference type="InterPro" id="IPR012337">
    <property type="entry name" value="RNaseH-like_sf"/>
</dbReference>
<dbReference type="SUPFAM" id="SSF57756">
    <property type="entry name" value="Retrovirus zinc finger-like domains"/>
    <property type="match status" value="1"/>
</dbReference>
<keyword evidence="2" id="KW-0378">Hydrolase</keyword>
<evidence type="ECO:0000256" key="3">
    <source>
        <dbReference type="PROSITE-ProRule" id="PRU00047"/>
    </source>
</evidence>
<sequence length="1107" mass="125998">MAAVNDVPQLVDKNRDGQFQPKTAEGDAKPESQWTADKRRVVVQNQRLKSIIMSCLPDDIMESVISYPTAKATLTDLDFQENSDDKEDERSSEEYLRDLDIEFHERALLANSKRFIKRRNNFSSQKANENTECYKCGKKGHFARDCFSKTSEPSYKSPASVSKGFQPKFTPKLIQSSSNSKVSDVEEVTQVKVLMALADDELTVGKSHARNGEWVDITIRKRHIREPIWYLDSGCSRSMTGVKSYLHKYVEHPGPKVVFGDNSSCITEEYGSINCGVIVFIKVAFVNGLKRNDVYVLDMSSLTSNGACFFAKASESINGLWHKRLSHLNFKNINKLVKQNKVLSLPSPVYSKDKPCSTCEKGKHHRASFKTKQNFSIRKCLHILYMDLFGPVSLMSINHEKYTLVIVDEYSRYTWVYFLRNKSQATEMIMSFIRMVENQNDVKVKQIKTDNGTEFKNQELESFCNEKGISQNFSSLYTPKQSGVAKRKNKTLIEAARTMLNGSVLSKHFWTNVVKIACYTQNRSIIVKRHDKTPYEIFRERILDISCFHVFGCPVFIHNHRDHLGKFDVKADDGYFLGYSSVSKAFTVFNTIRQQIEKTYHVTFDESMEAIWFFNTSVDEIRIDDSSRYPPDEFLHEEDPSRQYKVDYDISYYVIPHGRSLTELTQQNHVPEVIVPNEPDVPLTEDTEDPPDLLNTEGIHEQNSYVSNLASTSSYPAPQDRWSREQHIELVNIIGDPGEGMLTRSMAAKLSVASANEYEHGTTTKNKARLVAQGYSQEEGIDYDETFAPVARMEAIRIFLDFATYMSFKVYQMDVKSAFLNGKLKEEGYVKQPLVFESSEFPNYVCKLDKALYGLKQAPKACFSVKTPMVPPNNLGPDLAGKSVNETLYRGMIGSLMYLTATRPDIQFFTVLCSRYQSNPKESPLTAVKRILRYLKGTPTLSLYYPKCLGFDLKGYSDLNYDGCNMDRKSTSGACQILGGKLVCWSAKKQQSVAMSSGEAEYVTAVGCCTSILWMKSQLSDYDIHYKMVPIFCDNTSAIATSNNPVLHSRTKHIDIRYHFIRDHILKGDIELHFIPTEYQLAGIFTKPLDEPTFNGLKAKLGMLNID</sequence>
<keyword evidence="3" id="KW-0863">Zinc-finger</keyword>
<evidence type="ECO:0000256" key="1">
    <source>
        <dbReference type="ARBA" id="ARBA00022723"/>
    </source>
</evidence>
<dbReference type="InterPro" id="IPR057670">
    <property type="entry name" value="SH3_retrovirus"/>
</dbReference>
<proteinExistence type="predicted"/>
<comment type="caution">
    <text evidence="7">The sequence shown here is derived from an EMBL/GenBank/DDBJ whole genome shotgun (WGS) entry which is preliminary data.</text>
</comment>
<reference evidence="7" key="2">
    <citation type="submission" date="2022-01" db="EMBL/GenBank/DDBJ databases">
        <authorList>
            <person name="Yamashiro T."/>
            <person name="Shiraishi A."/>
            <person name="Satake H."/>
            <person name="Nakayama K."/>
        </authorList>
    </citation>
    <scope>NUCLEOTIDE SEQUENCE</scope>
</reference>
<evidence type="ECO:0000259" key="5">
    <source>
        <dbReference type="PROSITE" id="PS50158"/>
    </source>
</evidence>
<dbReference type="Pfam" id="PF07727">
    <property type="entry name" value="RVT_2"/>
    <property type="match status" value="1"/>
</dbReference>
<name>A0ABQ5CB49_9ASTR</name>
<evidence type="ECO:0000313" key="7">
    <source>
        <dbReference type="EMBL" id="GJT22454.1"/>
    </source>
</evidence>
<dbReference type="InterPro" id="IPR025724">
    <property type="entry name" value="GAG-pre-integrase_dom"/>
</dbReference>
<evidence type="ECO:0000256" key="4">
    <source>
        <dbReference type="SAM" id="MobiDB-lite"/>
    </source>
</evidence>
<protein>
    <submittedName>
        <fullName evidence="7">Retrovirus-related pol polyprotein from transposon TNT 1-94</fullName>
    </submittedName>
</protein>
<dbReference type="SMART" id="SM00343">
    <property type="entry name" value="ZnF_C2HC"/>
    <property type="match status" value="1"/>
</dbReference>
<dbReference type="SUPFAM" id="SSF56672">
    <property type="entry name" value="DNA/RNA polymerases"/>
    <property type="match status" value="1"/>
</dbReference>
<dbReference type="Pfam" id="PF00665">
    <property type="entry name" value="rve"/>
    <property type="match status" value="1"/>
</dbReference>
<evidence type="ECO:0000256" key="2">
    <source>
        <dbReference type="ARBA" id="ARBA00022801"/>
    </source>
</evidence>
<dbReference type="PANTHER" id="PTHR42648:SF32">
    <property type="entry name" value="RIBONUCLEASE H-LIKE DOMAIN, GAG-PRE-INTEGRASE DOMAIN PROTEIN-RELATED"/>
    <property type="match status" value="1"/>
</dbReference>
<dbReference type="Proteomes" id="UP001151760">
    <property type="component" value="Unassembled WGS sequence"/>
</dbReference>
<dbReference type="InterPro" id="IPR039537">
    <property type="entry name" value="Retrotran_Ty1/copia-like"/>
</dbReference>
<dbReference type="PROSITE" id="PS50158">
    <property type="entry name" value="ZF_CCHC"/>
    <property type="match status" value="1"/>
</dbReference>
<dbReference type="CDD" id="cd09272">
    <property type="entry name" value="RNase_HI_RT_Ty1"/>
    <property type="match status" value="1"/>
</dbReference>
<dbReference type="InterPro" id="IPR036875">
    <property type="entry name" value="Znf_CCHC_sf"/>
</dbReference>
<keyword evidence="1" id="KW-0479">Metal-binding</keyword>
<dbReference type="Pfam" id="PF00098">
    <property type="entry name" value="zf-CCHC"/>
    <property type="match status" value="1"/>
</dbReference>
<feature type="domain" description="Integrase catalytic" evidence="6">
    <location>
        <begin position="375"/>
        <end position="542"/>
    </location>
</feature>
<dbReference type="InterPro" id="IPR001878">
    <property type="entry name" value="Znf_CCHC"/>
</dbReference>
<accession>A0ABQ5CB49</accession>
<dbReference type="Pfam" id="PF25597">
    <property type="entry name" value="SH3_retrovirus"/>
    <property type="match status" value="1"/>
</dbReference>
<feature type="region of interest" description="Disordered" evidence="4">
    <location>
        <begin position="1"/>
        <end position="33"/>
    </location>
</feature>
<evidence type="ECO:0000313" key="8">
    <source>
        <dbReference type="Proteomes" id="UP001151760"/>
    </source>
</evidence>
<dbReference type="PROSITE" id="PS50994">
    <property type="entry name" value="INTEGRASE"/>
    <property type="match status" value="1"/>
</dbReference>
<feature type="domain" description="CCHC-type" evidence="5">
    <location>
        <begin position="133"/>
        <end position="146"/>
    </location>
</feature>
<dbReference type="InterPro" id="IPR013103">
    <property type="entry name" value="RVT_2"/>
</dbReference>
<dbReference type="Gene3D" id="4.10.60.10">
    <property type="entry name" value="Zinc finger, CCHC-type"/>
    <property type="match status" value="1"/>
</dbReference>
<reference evidence="7" key="1">
    <citation type="journal article" date="2022" name="Int. J. Mol. Sci.">
        <title>Draft Genome of Tanacetum Coccineum: Genomic Comparison of Closely Related Tanacetum-Family Plants.</title>
        <authorList>
            <person name="Yamashiro T."/>
            <person name="Shiraishi A."/>
            <person name="Nakayama K."/>
            <person name="Satake H."/>
        </authorList>
    </citation>
    <scope>NUCLEOTIDE SEQUENCE</scope>
</reference>
<dbReference type="SUPFAM" id="SSF53098">
    <property type="entry name" value="Ribonuclease H-like"/>
    <property type="match status" value="1"/>
</dbReference>
<organism evidence="7 8">
    <name type="scientific">Tanacetum coccineum</name>
    <dbReference type="NCBI Taxonomy" id="301880"/>
    <lineage>
        <taxon>Eukaryota</taxon>
        <taxon>Viridiplantae</taxon>
        <taxon>Streptophyta</taxon>
        <taxon>Embryophyta</taxon>
        <taxon>Tracheophyta</taxon>
        <taxon>Spermatophyta</taxon>
        <taxon>Magnoliopsida</taxon>
        <taxon>eudicotyledons</taxon>
        <taxon>Gunneridae</taxon>
        <taxon>Pentapetalae</taxon>
        <taxon>asterids</taxon>
        <taxon>campanulids</taxon>
        <taxon>Asterales</taxon>
        <taxon>Asteraceae</taxon>
        <taxon>Asteroideae</taxon>
        <taxon>Anthemideae</taxon>
        <taxon>Anthemidinae</taxon>
        <taxon>Tanacetum</taxon>
    </lineage>
</organism>
<dbReference type="EMBL" id="BQNB010013969">
    <property type="protein sequence ID" value="GJT22454.1"/>
    <property type="molecule type" value="Genomic_DNA"/>
</dbReference>
<gene>
    <name evidence="7" type="ORF">Tco_0892391</name>
</gene>
<dbReference type="PANTHER" id="PTHR42648">
    <property type="entry name" value="TRANSPOSASE, PUTATIVE-RELATED"/>
    <property type="match status" value="1"/>
</dbReference>
<dbReference type="InterPro" id="IPR001584">
    <property type="entry name" value="Integrase_cat-core"/>
</dbReference>
<keyword evidence="8" id="KW-1185">Reference proteome</keyword>
<keyword evidence="3" id="KW-0862">Zinc</keyword>